<proteinExistence type="predicted"/>
<keyword evidence="2" id="KW-1185">Reference proteome</keyword>
<organism evidence="1 2">
    <name type="scientific">Paramuricea clavata</name>
    <name type="common">Red gorgonian</name>
    <name type="synonym">Violescent sea-whip</name>
    <dbReference type="NCBI Taxonomy" id="317549"/>
    <lineage>
        <taxon>Eukaryota</taxon>
        <taxon>Metazoa</taxon>
        <taxon>Cnidaria</taxon>
        <taxon>Anthozoa</taxon>
        <taxon>Octocorallia</taxon>
        <taxon>Malacalcyonacea</taxon>
        <taxon>Plexauridae</taxon>
        <taxon>Paramuricea</taxon>
    </lineage>
</organism>
<reference evidence="1" key="1">
    <citation type="submission" date="2020-04" db="EMBL/GenBank/DDBJ databases">
        <authorList>
            <person name="Alioto T."/>
            <person name="Alioto T."/>
            <person name="Gomez Garrido J."/>
        </authorList>
    </citation>
    <scope>NUCLEOTIDE SEQUENCE</scope>
    <source>
        <strain evidence="1">A484AB</strain>
    </source>
</reference>
<dbReference type="EMBL" id="CACRXK020018100">
    <property type="protein sequence ID" value="CAB4032069.1"/>
    <property type="molecule type" value="Genomic_DNA"/>
</dbReference>
<feature type="non-terminal residue" evidence="1">
    <location>
        <position position="231"/>
    </location>
</feature>
<accession>A0A7D9JL23</accession>
<dbReference type="AlphaFoldDB" id="A0A7D9JL23"/>
<evidence type="ECO:0000313" key="1">
    <source>
        <dbReference type="EMBL" id="CAB4032069.1"/>
    </source>
</evidence>
<dbReference type="Proteomes" id="UP001152795">
    <property type="component" value="Unassembled WGS sequence"/>
</dbReference>
<name>A0A7D9JL23_PARCT</name>
<gene>
    <name evidence="1" type="ORF">PACLA_8A019666</name>
</gene>
<evidence type="ECO:0000313" key="2">
    <source>
        <dbReference type="Proteomes" id="UP001152795"/>
    </source>
</evidence>
<dbReference type="OrthoDB" id="8067420at2759"/>
<sequence length="231" mass="26430">MDRFESEGGEQSYDYTMKQVLVNLKAKPSIRAKNYWDLTDKVCREGTRIIERIVENGEVSKNDSERLKPEDCHAPRLSGLPKIHKDGVPLKGVVSTVGSPFEKLSRFVIPILRTIQGRSRLYLKNSRELKEKVKNWRVERNEILVSVSPSSTKDEEGCSVDSIDRKVAARERQQDAVEDDIMEDDLYTPSQVEDLDDNEPLTNDIKIPFLYKKNPESLNFGQDTDLTPDCL</sequence>
<comment type="caution">
    <text evidence="1">The sequence shown here is derived from an EMBL/GenBank/DDBJ whole genome shotgun (WGS) entry which is preliminary data.</text>
</comment>
<protein>
    <submittedName>
        <fullName evidence="1">Uncharacterized protein</fullName>
    </submittedName>
</protein>